<dbReference type="RefSeq" id="WP_012034851.1">
    <property type="nucleotide sequence ID" value="NC_009464.1"/>
</dbReference>
<gene>
    <name evidence="2" type="ORF">RCIX2691</name>
</gene>
<dbReference type="CDD" id="cd02976">
    <property type="entry name" value="NrdH"/>
    <property type="match status" value="1"/>
</dbReference>
<dbReference type="GO" id="GO:0009055">
    <property type="term" value="F:electron transfer activity"/>
    <property type="evidence" value="ECO:0007669"/>
    <property type="project" value="TreeGrafter"/>
</dbReference>
<proteinExistence type="predicted"/>
<dbReference type="GO" id="GO:0045454">
    <property type="term" value="P:cell redox homeostasis"/>
    <property type="evidence" value="ECO:0007669"/>
    <property type="project" value="TreeGrafter"/>
</dbReference>
<dbReference type="PANTHER" id="PTHR34386">
    <property type="entry name" value="GLUTAREDOXIN"/>
    <property type="match status" value="1"/>
</dbReference>
<evidence type="ECO:0000313" key="2">
    <source>
        <dbReference type="EMBL" id="CAJ37735.1"/>
    </source>
</evidence>
<dbReference type="Gene3D" id="3.40.30.10">
    <property type="entry name" value="Glutaredoxin"/>
    <property type="match status" value="1"/>
</dbReference>
<dbReference type="SUPFAM" id="SSF52833">
    <property type="entry name" value="Thioredoxin-like"/>
    <property type="match status" value="1"/>
</dbReference>
<dbReference type="AlphaFoldDB" id="Q0W1K8"/>
<dbReference type="EMBL" id="AM114193">
    <property type="protein sequence ID" value="CAJ37735.1"/>
    <property type="molecule type" value="Genomic_DNA"/>
</dbReference>
<organism evidence="2 3">
    <name type="scientific">Methanocella arvoryzae (strain DSM 22066 / NBRC 105507 / MRE50)</name>
    <dbReference type="NCBI Taxonomy" id="351160"/>
    <lineage>
        <taxon>Archaea</taxon>
        <taxon>Methanobacteriati</taxon>
        <taxon>Methanobacteriota</taxon>
        <taxon>Stenosarchaea group</taxon>
        <taxon>Methanomicrobia</taxon>
        <taxon>Methanocellales</taxon>
        <taxon>Methanocellaceae</taxon>
        <taxon>Methanocella</taxon>
    </lineage>
</organism>
<dbReference type="Proteomes" id="UP000000663">
    <property type="component" value="Chromosome"/>
</dbReference>
<name>Q0W1K8_METAR</name>
<dbReference type="InterPro" id="IPR002109">
    <property type="entry name" value="Glutaredoxin"/>
</dbReference>
<accession>Q0W1K8</accession>
<dbReference type="PANTHER" id="PTHR34386:SF1">
    <property type="entry name" value="GLUTAREDOXIN-LIKE PROTEIN NRDH"/>
    <property type="match status" value="1"/>
</dbReference>
<dbReference type="InterPro" id="IPR051548">
    <property type="entry name" value="Grx-like_ET"/>
</dbReference>
<dbReference type="KEGG" id="rci:RCIX2691"/>
<feature type="domain" description="Glutaredoxin" evidence="1">
    <location>
        <begin position="6"/>
        <end position="63"/>
    </location>
</feature>
<dbReference type="STRING" id="351160.RCIX2691"/>
<dbReference type="eggNOG" id="arCOG02607">
    <property type="taxonomic scope" value="Archaea"/>
</dbReference>
<dbReference type="PROSITE" id="PS51354">
    <property type="entry name" value="GLUTAREDOXIN_2"/>
    <property type="match status" value="1"/>
</dbReference>
<keyword evidence="3" id="KW-1185">Reference proteome</keyword>
<dbReference type="InterPro" id="IPR036249">
    <property type="entry name" value="Thioredoxin-like_sf"/>
</dbReference>
<reference evidence="2 3" key="1">
    <citation type="journal article" date="2006" name="Science">
        <title>Genome of rice cluster I archaea -- the key methane producers in the rice rhizosphere.</title>
        <authorList>
            <person name="Erkel C."/>
            <person name="Kube M."/>
            <person name="Reinhardt R."/>
            <person name="Liesack W."/>
        </authorList>
    </citation>
    <scope>NUCLEOTIDE SEQUENCE [LARGE SCALE GENOMIC DNA]</scope>
    <source>
        <strain evidence="3">DSM 22066 / NBRC 105507 / MRE50</strain>
    </source>
</reference>
<sequence length="81" mass="9225">MMAAKVRVFSQPTCPACNDLKEYLKKKRVEFEDMDITASKDAFNELTKVYKVRVTPLLVMGDKKLIGFDPAEVDKLLAENK</sequence>
<dbReference type="GeneID" id="5143273"/>
<evidence type="ECO:0000259" key="1">
    <source>
        <dbReference type="Pfam" id="PF00462"/>
    </source>
</evidence>
<protein>
    <submittedName>
        <fullName evidence="2">Glutaredoxin-like protein</fullName>
    </submittedName>
</protein>
<evidence type="ECO:0000313" key="3">
    <source>
        <dbReference type="Proteomes" id="UP000000663"/>
    </source>
</evidence>
<dbReference type="Pfam" id="PF00462">
    <property type="entry name" value="Glutaredoxin"/>
    <property type="match status" value="1"/>
</dbReference>